<dbReference type="EC" id="3.1.1.-" evidence="1"/>
<proteinExistence type="predicted"/>
<sequence>MIAVGEETHFKKSLVDARIKIIKELVTEHQIDIIAIEGSINVSHIINEYVSGQTQSIIFHEVLPGLNEPYLLQGAGLYDCEQMIEFIEWLREFNSKRKNKITFAGFDFQNFSVPIDSLQKYSNGDIEINYKLSSIQTTLRKSILSILDSGINVIATRNWLETFRSARKDLKYVERQIFSDENAIFFDELKQFTNLWDAPSFPRDSLMFENLKKISRNENVIVLAANYHLENDPLFKGPKKMGTFLREYFNENYLAIGLKEDQNSAIRLKNPKIVDDKKLDIVIFVSQGEKCNRIYRK</sequence>
<reference evidence="2" key="1">
    <citation type="journal article" date="2019" name="Int. J. Syst. Evol. Microbiol.">
        <title>The Global Catalogue of Microorganisms (GCM) 10K type strain sequencing project: providing services to taxonomists for standard genome sequencing and annotation.</title>
        <authorList>
            <consortium name="The Broad Institute Genomics Platform"/>
            <consortium name="The Broad Institute Genome Sequencing Center for Infectious Disease"/>
            <person name="Wu L."/>
            <person name="Ma J."/>
        </authorList>
    </citation>
    <scope>NUCLEOTIDE SEQUENCE [LARGE SCALE GENOMIC DNA]</scope>
    <source>
        <strain evidence="2">KCTC 42247</strain>
    </source>
</reference>
<dbReference type="Gene3D" id="3.40.1660.10">
    <property type="entry name" value="EreA-like (biosynthetic domain)"/>
    <property type="match status" value="1"/>
</dbReference>
<dbReference type="RefSeq" id="WP_380883795.1">
    <property type="nucleotide sequence ID" value="NZ_JBHUMB010000005.1"/>
</dbReference>
<evidence type="ECO:0000313" key="2">
    <source>
        <dbReference type="Proteomes" id="UP001597418"/>
    </source>
</evidence>
<name>A0ABW5U958_9SPHI</name>
<dbReference type="Gene3D" id="3.30.1870.10">
    <property type="entry name" value="EreA-like, domain 2"/>
    <property type="match status" value="1"/>
</dbReference>
<protein>
    <submittedName>
        <fullName evidence="1">Erythromycin esterase family protein</fullName>
        <ecNumber evidence="1">3.1.1.-</ecNumber>
    </submittedName>
</protein>
<dbReference type="SUPFAM" id="SSF159501">
    <property type="entry name" value="EreA/ChaN-like"/>
    <property type="match status" value="1"/>
</dbReference>
<keyword evidence="1" id="KW-0378">Hydrolase</keyword>
<keyword evidence="2" id="KW-1185">Reference proteome</keyword>
<dbReference type="Proteomes" id="UP001597418">
    <property type="component" value="Unassembled WGS sequence"/>
</dbReference>
<gene>
    <name evidence="1" type="ORF">ACFSQ6_03550</name>
</gene>
<dbReference type="GO" id="GO:0016787">
    <property type="term" value="F:hydrolase activity"/>
    <property type="evidence" value="ECO:0007669"/>
    <property type="project" value="UniProtKB-KW"/>
</dbReference>
<dbReference type="CDD" id="cd14728">
    <property type="entry name" value="Ere-like"/>
    <property type="match status" value="1"/>
</dbReference>
<dbReference type="InterPro" id="IPR007815">
    <property type="entry name" value="Emycin_Estase"/>
</dbReference>
<dbReference type="Gene3D" id="1.20.1440.30">
    <property type="entry name" value="Biosynthetic Protein domain"/>
    <property type="match status" value="1"/>
</dbReference>
<organism evidence="1 2">
    <name type="scientific">Sphingobacterium populi</name>
    <dbReference type="NCBI Taxonomy" id="1812824"/>
    <lineage>
        <taxon>Bacteria</taxon>
        <taxon>Pseudomonadati</taxon>
        <taxon>Bacteroidota</taxon>
        <taxon>Sphingobacteriia</taxon>
        <taxon>Sphingobacteriales</taxon>
        <taxon>Sphingobacteriaceae</taxon>
        <taxon>Sphingobacterium</taxon>
    </lineage>
</organism>
<accession>A0ABW5U958</accession>
<dbReference type="Pfam" id="PF05139">
    <property type="entry name" value="Erythro_esteras"/>
    <property type="match status" value="1"/>
</dbReference>
<comment type="caution">
    <text evidence="1">The sequence shown here is derived from an EMBL/GenBank/DDBJ whole genome shotgun (WGS) entry which is preliminary data.</text>
</comment>
<evidence type="ECO:0000313" key="1">
    <source>
        <dbReference type="EMBL" id="MFD2742459.1"/>
    </source>
</evidence>
<dbReference type="InterPro" id="IPR052036">
    <property type="entry name" value="Hydrolase/PRTase-associated"/>
</dbReference>
<dbReference type="PANTHER" id="PTHR31299:SF0">
    <property type="entry name" value="ESTERASE, PUTATIVE (AFU_ORTHOLOGUE AFUA_1G05850)-RELATED"/>
    <property type="match status" value="1"/>
</dbReference>
<dbReference type="PANTHER" id="PTHR31299">
    <property type="entry name" value="ESTERASE, PUTATIVE (AFU_ORTHOLOGUE AFUA_1G05850)-RELATED"/>
    <property type="match status" value="1"/>
</dbReference>
<dbReference type="EMBL" id="JBHUMB010000005">
    <property type="protein sequence ID" value="MFD2742459.1"/>
    <property type="molecule type" value="Genomic_DNA"/>
</dbReference>